<dbReference type="RefSeq" id="XP_046117643.1">
    <property type="nucleotide sequence ID" value="XM_046266029.1"/>
</dbReference>
<accession>A0A9P7ZKD3</accession>
<feature type="compositionally biased region" description="Low complexity" evidence="1">
    <location>
        <begin position="84"/>
        <end position="98"/>
    </location>
</feature>
<feature type="compositionally biased region" description="Basic and acidic residues" evidence="1">
    <location>
        <begin position="140"/>
        <end position="154"/>
    </location>
</feature>
<dbReference type="AlphaFoldDB" id="A0A9P7ZKD3"/>
<dbReference type="PANTHER" id="PTHR42078">
    <property type="entry name" value="GLUCAN 1, 4-ALPHA-GLUCOSIDASE"/>
    <property type="match status" value="1"/>
</dbReference>
<dbReference type="Pfam" id="PF25130">
    <property type="entry name" value="DUF7820"/>
    <property type="match status" value="1"/>
</dbReference>
<evidence type="ECO:0000259" key="3">
    <source>
        <dbReference type="Pfam" id="PF25130"/>
    </source>
</evidence>
<dbReference type="Proteomes" id="UP000887229">
    <property type="component" value="Unassembled WGS sequence"/>
</dbReference>
<evidence type="ECO:0000313" key="4">
    <source>
        <dbReference type="EMBL" id="KAG9253719.1"/>
    </source>
</evidence>
<feature type="transmembrane region" description="Helical" evidence="2">
    <location>
        <begin position="385"/>
        <end position="413"/>
    </location>
</feature>
<proteinExistence type="predicted"/>
<dbReference type="GeneID" id="70296932"/>
<dbReference type="OrthoDB" id="5384459at2759"/>
<feature type="compositionally biased region" description="Low complexity" evidence="1">
    <location>
        <begin position="1"/>
        <end position="35"/>
    </location>
</feature>
<protein>
    <recommendedName>
        <fullName evidence="3">DUF7820 domain-containing protein</fullName>
    </recommendedName>
</protein>
<evidence type="ECO:0000256" key="2">
    <source>
        <dbReference type="SAM" id="Phobius"/>
    </source>
</evidence>
<gene>
    <name evidence="4" type="ORF">F5Z01DRAFT_687927</name>
</gene>
<feature type="region of interest" description="Disordered" evidence="1">
    <location>
        <begin position="1"/>
        <end position="40"/>
    </location>
</feature>
<reference evidence="4" key="1">
    <citation type="journal article" date="2021" name="IMA Fungus">
        <title>Genomic characterization of three marine fungi, including Emericellopsis atlantica sp. nov. with signatures of a generalist lifestyle and marine biomass degradation.</title>
        <authorList>
            <person name="Hagestad O.C."/>
            <person name="Hou L."/>
            <person name="Andersen J.H."/>
            <person name="Hansen E.H."/>
            <person name="Altermark B."/>
            <person name="Li C."/>
            <person name="Kuhnert E."/>
            <person name="Cox R.J."/>
            <person name="Crous P.W."/>
            <person name="Spatafora J.W."/>
            <person name="Lail K."/>
            <person name="Amirebrahimi M."/>
            <person name="Lipzen A."/>
            <person name="Pangilinan J."/>
            <person name="Andreopoulos W."/>
            <person name="Hayes R.D."/>
            <person name="Ng V."/>
            <person name="Grigoriev I.V."/>
            <person name="Jackson S.A."/>
            <person name="Sutton T.D.S."/>
            <person name="Dobson A.D.W."/>
            <person name="Rama T."/>
        </authorList>
    </citation>
    <scope>NUCLEOTIDE SEQUENCE</scope>
    <source>
        <strain evidence="4">TS7</strain>
    </source>
</reference>
<keyword evidence="2" id="KW-0812">Transmembrane</keyword>
<feature type="compositionally biased region" description="Polar residues" evidence="1">
    <location>
        <begin position="330"/>
        <end position="353"/>
    </location>
</feature>
<dbReference type="EMBL" id="MU251256">
    <property type="protein sequence ID" value="KAG9253719.1"/>
    <property type="molecule type" value="Genomic_DNA"/>
</dbReference>
<keyword evidence="5" id="KW-1185">Reference proteome</keyword>
<feature type="region of interest" description="Disordered" evidence="1">
    <location>
        <begin position="720"/>
        <end position="742"/>
    </location>
</feature>
<dbReference type="InterPro" id="IPR056722">
    <property type="entry name" value="DUF7820"/>
</dbReference>
<keyword evidence="2" id="KW-1133">Transmembrane helix</keyword>
<name>A0A9P7ZKD3_9HYPO</name>
<dbReference type="PANTHER" id="PTHR42078:SF1">
    <property type="entry name" value="GLUCAN 1, 4-ALPHA-GLUCOSIDASE"/>
    <property type="match status" value="1"/>
</dbReference>
<keyword evidence="2" id="KW-0472">Membrane</keyword>
<evidence type="ECO:0000313" key="5">
    <source>
        <dbReference type="Proteomes" id="UP000887229"/>
    </source>
</evidence>
<feature type="compositionally biased region" description="Polar residues" evidence="1">
    <location>
        <begin position="289"/>
        <end position="301"/>
    </location>
</feature>
<feature type="region of interest" description="Disordered" evidence="1">
    <location>
        <begin position="52"/>
        <end position="308"/>
    </location>
</feature>
<organism evidence="4 5">
    <name type="scientific">Emericellopsis atlantica</name>
    <dbReference type="NCBI Taxonomy" id="2614577"/>
    <lineage>
        <taxon>Eukaryota</taxon>
        <taxon>Fungi</taxon>
        <taxon>Dikarya</taxon>
        <taxon>Ascomycota</taxon>
        <taxon>Pezizomycotina</taxon>
        <taxon>Sordariomycetes</taxon>
        <taxon>Hypocreomycetidae</taxon>
        <taxon>Hypocreales</taxon>
        <taxon>Bionectriaceae</taxon>
        <taxon>Emericellopsis</taxon>
    </lineage>
</organism>
<feature type="region of interest" description="Disordered" evidence="1">
    <location>
        <begin position="623"/>
        <end position="655"/>
    </location>
</feature>
<feature type="domain" description="DUF7820" evidence="3">
    <location>
        <begin position="434"/>
        <end position="765"/>
    </location>
</feature>
<sequence length="766" mass="82398">MDSSRSAGSDGGADSDPRRLSTSRSTTNSFTDNTFWSDESYDLADLTVADGFRPTHDSLRAPTPPPTSPPRATLQIPSATNPRSHSPSPSHTSVASSSQNPPPQRESTEIAALNNGLSITPVPQAPTRPRPSSISKSHRPHESLTLRNEGHQTREFPLTPSPAGIATLTTSSTGPSHPFASYGQRTTDEPVVSSGDAGRASDYSGPRGPTHPYSLYPQGTAPMEETDDQTIPVGFNGMGATYQRQIGPDGEEAGDLIGPDGHLEELPPYSRYPEPANGRRPSADEEGGQVSSAGAQPTSGDTPPPQGAHVLATAALASGAGGIGIATRNPEYSSTDENLSVDRSSRSVDTTDTNRGDINVAARDFAEKLPGGKWRRRMRRKFLGVIPYWAICLLVVGLIIVGIVMGAVLGILLSDSNKKKPDGNESRITLAPQPTADVDFLSSLPDGLKPLPVGLFDLPSLDAAQAPRSCFNDTTQAQAWTCEMPFRYYSMEIGMNPNASEVKNYNIQLEAINGSNAVYVWGTQPPNIPDPVVLRLVNDSFEPGRGPAWWREVSYDKRVIISEGSFDAGHNDKREWTFTGGSEAGFNPTRFMSNKPGPAVGEKAWICTWPNVTMEIFIYPNQNASSPSWSPSSPTPGATPTSTSAAAAATTSQVPYDPTPAYPKVVKFLERRLTVDDDSTAAICEKVQIVNGGKGSEPVLDDSGEPIAVVVTERRSTVEELLEQQERSRHPDTDPDPEERKRAEITQVLRRETLELTDCGCLWWST</sequence>
<feature type="region of interest" description="Disordered" evidence="1">
    <location>
        <begin position="327"/>
        <end position="355"/>
    </location>
</feature>
<comment type="caution">
    <text evidence="4">The sequence shown here is derived from an EMBL/GenBank/DDBJ whole genome shotgun (WGS) entry which is preliminary data.</text>
</comment>
<evidence type="ECO:0000256" key="1">
    <source>
        <dbReference type="SAM" id="MobiDB-lite"/>
    </source>
</evidence>
<feature type="compositionally biased region" description="Low complexity" evidence="1">
    <location>
        <begin position="624"/>
        <end position="652"/>
    </location>
</feature>